<feature type="transmembrane region" description="Helical" evidence="7">
    <location>
        <begin position="156"/>
        <end position="176"/>
    </location>
</feature>
<accession>A0ABQ4N9Q8</accession>
<keyword evidence="2 7" id="KW-0813">Transport</keyword>
<dbReference type="SUPFAM" id="SSF161098">
    <property type="entry name" value="MetI-like"/>
    <property type="match status" value="1"/>
</dbReference>
<feature type="transmembrane region" description="Helical" evidence="7">
    <location>
        <begin position="196"/>
        <end position="215"/>
    </location>
</feature>
<dbReference type="CDD" id="cd06261">
    <property type="entry name" value="TM_PBP2"/>
    <property type="match status" value="1"/>
</dbReference>
<gene>
    <name evidence="9" type="ORF">PACILC2_34940</name>
</gene>
<evidence type="ECO:0000259" key="8">
    <source>
        <dbReference type="PROSITE" id="PS50928"/>
    </source>
</evidence>
<sequence>MYKTRHAWFFLTPALLLLMAFSIIPAFIAFFLSFTNYNVFQPMDWVGLKNYMAVLRDSEFWNAMKNTFYYWILVTPALVVLPVFLAILVNQKLLGVKVFRLIFYFPVLVSVVVTAFLWQWMFASDGIFNYFLSLLGIEPVKWLTSTKVVMPSLGIVTVWQGLGYYMLFYLAGLQSVPSDLYEAAELDGAGFWRKHLNITFPMLRPMIFFVAVVSTMSAFKEFTLMLTMTQGGPIGASTTVVYLVFEEAFTSLNMGYASAISFLLFAVILVLSMLNQRTLDKE</sequence>
<reference evidence="9 10" key="1">
    <citation type="submission" date="2021-04" db="EMBL/GenBank/DDBJ databases">
        <title>Draft genome sequence of Paenibacillus cisolokensis, LC2-13A.</title>
        <authorList>
            <person name="Uke A."/>
            <person name="Chhe C."/>
            <person name="Baramee S."/>
            <person name="Kosugi A."/>
        </authorList>
    </citation>
    <scope>NUCLEOTIDE SEQUENCE [LARGE SCALE GENOMIC DNA]</scope>
    <source>
        <strain evidence="9 10">LC2-13A</strain>
    </source>
</reference>
<dbReference type="SUPFAM" id="SSF160964">
    <property type="entry name" value="MalF N-terminal region-like"/>
    <property type="match status" value="1"/>
</dbReference>
<comment type="subcellular location">
    <subcellularLocation>
        <location evidence="1 7">Cell membrane</location>
        <topology evidence="1 7">Multi-pass membrane protein</topology>
    </subcellularLocation>
</comment>
<proteinExistence type="inferred from homology"/>
<evidence type="ECO:0000256" key="6">
    <source>
        <dbReference type="ARBA" id="ARBA00023136"/>
    </source>
</evidence>
<keyword evidence="10" id="KW-1185">Reference proteome</keyword>
<dbReference type="InterPro" id="IPR051393">
    <property type="entry name" value="ABC_transporter_permease"/>
</dbReference>
<feature type="transmembrane region" description="Helical" evidence="7">
    <location>
        <begin position="68"/>
        <end position="89"/>
    </location>
</feature>
<keyword evidence="6 7" id="KW-0472">Membrane</keyword>
<feature type="transmembrane region" description="Helical" evidence="7">
    <location>
        <begin position="222"/>
        <end position="244"/>
    </location>
</feature>
<keyword evidence="5 7" id="KW-1133">Transmembrane helix</keyword>
<feature type="transmembrane region" description="Helical" evidence="7">
    <location>
        <begin position="256"/>
        <end position="274"/>
    </location>
</feature>
<comment type="caution">
    <text evidence="9">The sequence shown here is derived from an EMBL/GenBank/DDBJ whole genome shotgun (WGS) entry which is preliminary data.</text>
</comment>
<feature type="transmembrane region" description="Helical" evidence="7">
    <location>
        <begin position="7"/>
        <end position="34"/>
    </location>
</feature>
<keyword evidence="4 7" id="KW-0812">Transmembrane</keyword>
<evidence type="ECO:0000256" key="2">
    <source>
        <dbReference type="ARBA" id="ARBA00022448"/>
    </source>
</evidence>
<dbReference type="InterPro" id="IPR000515">
    <property type="entry name" value="MetI-like"/>
</dbReference>
<evidence type="ECO:0000313" key="9">
    <source>
        <dbReference type="EMBL" id="GIQ64926.1"/>
    </source>
</evidence>
<name>A0ABQ4N9Q8_9BACL</name>
<dbReference type="PANTHER" id="PTHR30193:SF44">
    <property type="entry name" value="LACTOSE TRANSPORT SYSTEM PERMEASE PROTEIN LACF"/>
    <property type="match status" value="1"/>
</dbReference>
<dbReference type="Pfam" id="PF00528">
    <property type="entry name" value="BPD_transp_1"/>
    <property type="match status" value="1"/>
</dbReference>
<evidence type="ECO:0000256" key="1">
    <source>
        <dbReference type="ARBA" id="ARBA00004651"/>
    </source>
</evidence>
<dbReference type="Proteomes" id="UP000680304">
    <property type="component" value="Unassembled WGS sequence"/>
</dbReference>
<keyword evidence="3" id="KW-1003">Cell membrane</keyword>
<comment type="similarity">
    <text evidence="7">Belongs to the binding-protein-dependent transport system permease family.</text>
</comment>
<protein>
    <submittedName>
        <fullName evidence="9">Lactose ABC transporter permease</fullName>
    </submittedName>
</protein>
<evidence type="ECO:0000256" key="4">
    <source>
        <dbReference type="ARBA" id="ARBA00022692"/>
    </source>
</evidence>
<evidence type="ECO:0000313" key="10">
    <source>
        <dbReference type="Proteomes" id="UP000680304"/>
    </source>
</evidence>
<evidence type="ECO:0000256" key="5">
    <source>
        <dbReference type="ARBA" id="ARBA00022989"/>
    </source>
</evidence>
<evidence type="ECO:0000256" key="7">
    <source>
        <dbReference type="RuleBase" id="RU363032"/>
    </source>
</evidence>
<dbReference type="RefSeq" id="WP_062495035.1">
    <property type="nucleotide sequence ID" value="NZ_BOVJ01000113.1"/>
</dbReference>
<dbReference type="PROSITE" id="PS50928">
    <property type="entry name" value="ABC_TM1"/>
    <property type="match status" value="1"/>
</dbReference>
<dbReference type="EMBL" id="BOVJ01000113">
    <property type="protein sequence ID" value="GIQ64926.1"/>
    <property type="molecule type" value="Genomic_DNA"/>
</dbReference>
<organism evidence="9 10">
    <name type="scientific">Paenibacillus cisolokensis</name>
    <dbReference type="NCBI Taxonomy" id="1658519"/>
    <lineage>
        <taxon>Bacteria</taxon>
        <taxon>Bacillati</taxon>
        <taxon>Bacillota</taxon>
        <taxon>Bacilli</taxon>
        <taxon>Bacillales</taxon>
        <taxon>Paenibacillaceae</taxon>
        <taxon>Paenibacillus</taxon>
    </lineage>
</organism>
<evidence type="ECO:0000256" key="3">
    <source>
        <dbReference type="ARBA" id="ARBA00022475"/>
    </source>
</evidence>
<dbReference type="PANTHER" id="PTHR30193">
    <property type="entry name" value="ABC TRANSPORTER PERMEASE PROTEIN"/>
    <property type="match status" value="1"/>
</dbReference>
<dbReference type="Gene3D" id="1.10.3720.10">
    <property type="entry name" value="MetI-like"/>
    <property type="match status" value="1"/>
</dbReference>
<feature type="transmembrane region" description="Helical" evidence="7">
    <location>
        <begin position="101"/>
        <end position="121"/>
    </location>
</feature>
<feature type="domain" description="ABC transmembrane type-1" evidence="8">
    <location>
        <begin position="64"/>
        <end position="275"/>
    </location>
</feature>
<dbReference type="InterPro" id="IPR035906">
    <property type="entry name" value="MetI-like_sf"/>
</dbReference>